<evidence type="ECO:0000256" key="1">
    <source>
        <dbReference type="SAM" id="Phobius"/>
    </source>
</evidence>
<dbReference type="EMBL" id="GGMR01001424">
    <property type="protein sequence ID" value="MBY14043.1"/>
    <property type="molecule type" value="Transcribed_RNA"/>
</dbReference>
<organism evidence="2">
    <name type="scientific">Schizaphis graminum</name>
    <name type="common">Green bug aphid</name>
    <dbReference type="NCBI Taxonomy" id="13262"/>
    <lineage>
        <taxon>Eukaryota</taxon>
        <taxon>Metazoa</taxon>
        <taxon>Ecdysozoa</taxon>
        <taxon>Arthropoda</taxon>
        <taxon>Hexapoda</taxon>
        <taxon>Insecta</taxon>
        <taxon>Pterygota</taxon>
        <taxon>Neoptera</taxon>
        <taxon>Paraneoptera</taxon>
        <taxon>Hemiptera</taxon>
        <taxon>Sternorrhyncha</taxon>
        <taxon>Aphidomorpha</taxon>
        <taxon>Aphidoidea</taxon>
        <taxon>Aphididae</taxon>
        <taxon>Aphidini</taxon>
        <taxon>Schizaphis</taxon>
    </lineage>
</organism>
<feature type="transmembrane region" description="Helical" evidence="1">
    <location>
        <begin position="21"/>
        <end position="40"/>
    </location>
</feature>
<sequence>MGLLTQLLVMIVRPRVAVIEFSAVVLMITTVIVIVVVLLAALLLTALLVVAATVVIAVTIRLYAVRDGRLSHSRSLLSSVAHGCPLASLVRIWGGGAVFVVVRVFVPLPVELQTVVIVVVVAVAVAVMTVAVVVVRDKPRCGGDTWRTAVGEVATVAEVVADLGSVVDGRE</sequence>
<reference evidence="2" key="1">
    <citation type="submission" date="2018-04" db="EMBL/GenBank/DDBJ databases">
        <title>Transcriptome of Schizaphis graminum biotype I.</title>
        <authorList>
            <person name="Scully E.D."/>
            <person name="Geib S.M."/>
            <person name="Palmer N.A."/>
            <person name="Koch K."/>
            <person name="Bradshaw J."/>
            <person name="Heng-Moss T."/>
            <person name="Sarath G."/>
        </authorList>
    </citation>
    <scope>NUCLEOTIDE SEQUENCE</scope>
</reference>
<dbReference type="AlphaFoldDB" id="A0A2S2NA13"/>
<name>A0A2S2NA13_SCHGA</name>
<feature type="transmembrane region" description="Helical" evidence="1">
    <location>
        <begin position="46"/>
        <end position="65"/>
    </location>
</feature>
<gene>
    <name evidence="2" type="ORF">g.21886</name>
</gene>
<accession>A0A2S2NA13</accession>
<protein>
    <submittedName>
        <fullName evidence="2">Uncharacterized protein</fullName>
    </submittedName>
</protein>
<proteinExistence type="predicted"/>
<keyword evidence="1" id="KW-1133">Transmembrane helix</keyword>
<feature type="transmembrane region" description="Helical" evidence="1">
    <location>
        <begin position="86"/>
        <end position="106"/>
    </location>
</feature>
<keyword evidence="1" id="KW-0812">Transmembrane</keyword>
<feature type="transmembrane region" description="Helical" evidence="1">
    <location>
        <begin position="112"/>
        <end position="135"/>
    </location>
</feature>
<evidence type="ECO:0000313" key="2">
    <source>
        <dbReference type="EMBL" id="MBY14043.1"/>
    </source>
</evidence>
<keyword evidence="1" id="KW-0472">Membrane</keyword>